<proteinExistence type="inferred from homology"/>
<comment type="function">
    <text evidence="12 13">Required for formation of the rod structure in the basal body of the flagellar apparatus. Together with FliI and FliH, may constitute the export apparatus of flagellin.</text>
</comment>
<accession>A0ABW1VKD3</accession>
<keyword evidence="15" id="KW-0282">Flagellum</keyword>
<keyword evidence="7 13" id="KW-1005">Bacterial flagellum biogenesis</keyword>
<feature type="compositionally biased region" description="Basic and acidic residues" evidence="14">
    <location>
        <begin position="7"/>
        <end position="26"/>
    </location>
</feature>
<evidence type="ECO:0000256" key="8">
    <source>
        <dbReference type="ARBA" id="ARBA00022927"/>
    </source>
</evidence>
<evidence type="ECO:0000256" key="11">
    <source>
        <dbReference type="ARBA" id="ARBA00023225"/>
    </source>
</evidence>
<comment type="caution">
    <text evidence="15">The sequence shown here is derived from an EMBL/GenBank/DDBJ whole genome shotgun (WGS) entry which is preliminary data.</text>
</comment>
<organism evidence="15 16">
    <name type="scientific">Tatumella punctata</name>
    <dbReference type="NCBI Taxonomy" id="399969"/>
    <lineage>
        <taxon>Bacteria</taxon>
        <taxon>Pseudomonadati</taxon>
        <taxon>Pseudomonadota</taxon>
        <taxon>Gammaproteobacteria</taxon>
        <taxon>Enterobacterales</taxon>
        <taxon>Erwiniaceae</taxon>
        <taxon>Tatumella</taxon>
    </lineage>
</organism>
<keyword evidence="15" id="KW-0966">Cell projection</keyword>
<evidence type="ECO:0000256" key="4">
    <source>
        <dbReference type="ARBA" id="ARBA00022448"/>
    </source>
</evidence>
<protein>
    <recommendedName>
        <fullName evidence="3 13">Flagellar biosynthetic protein FlhB</fullName>
    </recommendedName>
</protein>
<keyword evidence="6 13" id="KW-0812">Transmembrane</keyword>
<gene>
    <name evidence="13 15" type="primary">flhB</name>
    <name evidence="15" type="ORF">ACFP73_00340</name>
</gene>
<dbReference type="Pfam" id="PF01312">
    <property type="entry name" value="Bac_export_2"/>
    <property type="match status" value="1"/>
</dbReference>
<keyword evidence="11 13" id="KW-1006">Bacterial flagellum protein export</keyword>
<comment type="subcellular location">
    <subcellularLocation>
        <location evidence="1">Cell membrane</location>
        <topology evidence="1">Multi-pass membrane protein</topology>
    </subcellularLocation>
</comment>
<keyword evidence="10 13" id="KW-0472">Membrane</keyword>
<evidence type="ECO:0000256" key="6">
    <source>
        <dbReference type="ARBA" id="ARBA00022692"/>
    </source>
</evidence>
<keyword evidence="5 13" id="KW-1003">Cell membrane</keyword>
<feature type="transmembrane region" description="Helical" evidence="13">
    <location>
        <begin position="36"/>
        <end position="54"/>
    </location>
</feature>
<keyword evidence="15" id="KW-0969">Cilium</keyword>
<dbReference type="RefSeq" id="WP_212711488.1">
    <property type="nucleotide sequence ID" value="NZ_BAAAFW010000017.1"/>
</dbReference>
<evidence type="ECO:0000256" key="13">
    <source>
        <dbReference type="RuleBase" id="RU364091"/>
    </source>
</evidence>
<feature type="transmembrane region" description="Helical" evidence="13">
    <location>
        <begin position="185"/>
        <end position="213"/>
    </location>
</feature>
<feature type="region of interest" description="Disordered" evidence="14">
    <location>
        <begin position="1"/>
        <end position="26"/>
    </location>
</feature>
<dbReference type="InterPro" id="IPR006136">
    <property type="entry name" value="FlhB"/>
</dbReference>
<evidence type="ECO:0000256" key="14">
    <source>
        <dbReference type="SAM" id="MobiDB-lite"/>
    </source>
</evidence>
<keyword evidence="8 13" id="KW-0653">Protein transport</keyword>
<feature type="transmembrane region" description="Helical" evidence="13">
    <location>
        <begin position="84"/>
        <end position="110"/>
    </location>
</feature>
<evidence type="ECO:0000256" key="10">
    <source>
        <dbReference type="ARBA" id="ARBA00023136"/>
    </source>
</evidence>
<dbReference type="PANTHER" id="PTHR30531">
    <property type="entry name" value="FLAGELLAR BIOSYNTHETIC PROTEIN FLHB"/>
    <property type="match status" value="1"/>
</dbReference>
<dbReference type="Gene3D" id="6.10.250.2080">
    <property type="match status" value="1"/>
</dbReference>
<dbReference type="Gene3D" id="3.40.1690.10">
    <property type="entry name" value="secretion proteins EscU"/>
    <property type="match status" value="1"/>
</dbReference>
<evidence type="ECO:0000313" key="16">
    <source>
        <dbReference type="Proteomes" id="UP001596215"/>
    </source>
</evidence>
<evidence type="ECO:0000256" key="1">
    <source>
        <dbReference type="ARBA" id="ARBA00004651"/>
    </source>
</evidence>
<dbReference type="InterPro" id="IPR006135">
    <property type="entry name" value="T3SS_substrate_exporter"/>
</dbReference>
<keyword evidence="9 13" id="KW-1133">Transmembrane helix</keyword>
<evidence type="ECO:0000256" key="3">
    <source>
        <dbReference type="ARBA" id="ARBA00021622"/>
    </source>
</evidence>
<dbReference type="PANTHER" id="PTHR30531:SF12">
    <property type="entry name" value="FLAGELLAR BIOSYNTHETIC PROTEIN FLHB"/>
    <property type="match status" value="1"/>
</dbReference>
<keyword evidence="4 13" id="KW-0813">Transport</keyword>
<reference evidence="16" key="1">
    <citation type="journal article" date="2019" name="Int. J. Syst. Evol. Microbiol.">
        <title>The Global Catalogue of Microorganisms (GCM) 10K type strain sequencing project: providing services to taxonomists for standard genome sequencing and annotation.</title>
        <authorList>
            <consortium name="The Broad Institute Genomics Platform"/>
            <consortium name="The Broad Institute Genome Sequencing Center for Infectious Disease"/>
            <person name="Wu L."/>
            <person name="Ma J."/>
        </authorList>
    </citation>
    <scope>NUCLEOTIDE SEQUENCE [LARGE SCALE GENOMIC DNA]</scope>
    <source>
        <strain evidence="16">CGMCC 4.1530</strain>
    </source>
</reference>
<comment type="caution">
    <text evidence="13">Lacks conserved residue(s) required for the propagation of feature annotation.</text>
</comment>
<dbReference type="Proteomes" id="UP001596215">
    <property type="component" value="Unassembled WGS sequence"/>
</dbReference>
<dbReference type="InterPro" id="IPR029025">
    <property type="entry name" value="T3SS_substrate_exporter_C"/>
</dbReference>
<dbReference type="EMBL" id="JBHSUC010000001">
    <property type="protein sequence ID" value="MFC6360563.1"/>
    <property type="molecule type" value="Genomic_DNA"/>
</dbReference>
<name>A0ABW1VKD3_9GAMM</name>
<evidence type="ECO:0000256" key="9">
    <source>
        <dbReference type="ARBA" id="ARBA00022989"/>
    </source>
</evidence>
<sequence>MADQDQEDKTEAPSSRRIEKAREEGDIPRSRELTSLLMLFAGLLLLRLSAVSMAEALTRMMRSGFVFDQRITRDQTPLLHSSSLLWQCVLALAPLMAGIMLVAACSPLLIGGMSLSGKSLKFSPGRMNPLSGVKRLFSGQMVAELTKALLKVVITGTLAGSYLYRHWDEFLVLITLPAGVAISRGLSLIVVCGLWVVLGMLPMAGLDVFWQLYSYQKKLRMSRQDLRDEYKQQEGDPHLKSRIRQQMRAAARQRMMSAVAEADVVVTNPTHFAVALQYQEGKMQAPKVVAKGSDKLAERIRAIAQQHRIPTLEAPPLARALYRHTEPGEYIPGALYGAVAEVLAWVWQLRRWKTTGGSQPLTPKNLEVPQQMDITGDISPHG</sequence>
<dbReference type="SUPFAM" id="SSF160544">
    <property type="entry name" value="EscU C-terminal domain-like"/>
    <property type="match status" value="1"/>
</dbReference>
<dbReference type="PRINTS" id="PR00950">
    <property type="entry name" value="TYPE3IMSPROT"/>
</dbReference>
<evidence type="ECO:0000256" key="2">
    <source>
        <dbReference type="ARBA" id="ARBA00010690"/>
    </source>
</evidence>
<evidence type="ECO:0000256" key="5">
    <source>
        <dbReference type="ARBA" id="ARBA00022475"/>
    </source>
</evidence>
<keyword evidence="16" id="KW-1185">Reference proteome</keyword>
<comment type="similarity">
    <text evidence="2 13">Belongs to the type III secretion exporter family.</text>
</comment>
<evidence type="ECO:0000313" key="15">
    <source>
        <dbReference type="EMBL" id="MFC6360563.1"/>
    </source>
</evidence>
<dbReference type="NCBIfam" id="TIGR00328">
    <property type="entry name" value="flhB"/>
    <property type="match status" value="1"/>
</dbReference>
<evidence type="ECO:0000256" key="12">
    <source>
        <dbReference type="ARBA" id="ARBA00025078"/>
    </source>
</evidence>
<evidence type="ECO:0000256" key="7">
    <source>
        <dbReference type="ARBA" id="ARBA00022795"/>
    </source>
</evidence>